<dbReference type="PANTHER" id="PTHR30055">
    <property type="entry name" value="HTH-TYPE TRANSCRIPTIONAL REGULATOR RUTR"/>
    <property type="match status" value="1"/>
</dbReference>
<dbReference type="Gene3D" id="1.10.10.60">
    <property type="entry name" value="Homeodomain-like"/>
    <property type="match status" value="1"/>
</dbReference>
<keyword evidence="5" id="KW-1185">Reference proteome</keyword>
<name>A0A0B7MLM0_9FIRM</name>
<dbReference type="InterPro" id="IPR036271">
    <property type="entry name" value="Tet_transcr_reg_TetR-rel_C_sf"/>
</dbReference>
<dbReference type="RefSeq" id="WP_044664911.1">
    <property type="nucleotide sequence ID" value="NZ_CDRZ01000201.1"/>
</dbReference>
<keyword evidence="1 2" id="KW-0238">DNA-binding</keyword>
<evidence type="ECO:0000256" key="1">
    <source>
        <dbReference type="ARBA" id="ARBA00023125"/>
    </source>
</evidence>
<dbReference type="Pfam" id="PF00440">
    <property type="entry name" value="TetR_N"/>
    <property type="match status" value="1"/>
</dbReference>
<reference evidence="5" key="1">
    <citation type="submission" date="2015-01" db="EMBL/GenBank/DDBJ databases">
        <authorList>
            <person name="Manzoor Shahid"/>
            <person name="Zubair Saima"/>
        </authorList>
    </citation>
    <scope>NUCLEOTIDE SEQUENCE [LARGE SCALE GENOMIC DNA]</scope>
    <source>
        <strain evidence="5">Sp3</strain>
    </source>
</reference>
<feature type="domain" description="HTH tetR-type" evidence="3">
    <location>
        <begin position="8"/>
        <end position="68"/>
    </location>
</feature>
<feature type="DNA-binding region" description="H-T-H motif" evidence="2">
    <location>
        <begin position="31"/>
        <end position="50"/>
    </location>
</feature>
<dbReference type="InterPro" id="IPR009057">
    <property type="entry name" value="Homeodomain-like_sf"/>
</dbReference>
<dbReference type="Proteomes" id="UP000046155">
    <property type="component" value="Unassembled WGS sequence"/>
</dbReference>
<evidence type="ECO:0000259" key="3">
    <source>
        <dbReference type="PROSITE" id="PS50977"/>
    </source>
</evidence>
<gene>
    <name evidence="4" type="ORF">SSCH_280010</name>
</gene>
<accession>A0A0B7MLM0</accession>
<dbReference type="OrthoDB" id="9780824at2"/>
<evidence type="ECO:0000256" key="2">
    <source>
        <dbReference type="PROSITE-ProRule" id="PRU00335"/>
    </source>
</evidence>
<dbReference type="GO" id="GO:0000976">
    <property type="term" value="F:transcription cis-regulatory region binding"/>
    <property type="evidence" value="ECO:0007669"/>
    <property type="project" value="TreeGrafter"/>
</dbReference>
<dbReference type="EMBL" id="CDRZ01000201">
    <property type="protein sequence ID" value="CEO88846.1"/>
    <property type="molecule type" value="Genomic_DNA"/>
</dbReference>
<sequence length="205" mass="23029">MDIASETSSTQKKIINAAIKVFSEKGFEGATTSEIAQEAGVAEGTIFRHFGTKKGILHGILVSAVTSFQKPQFMVSLAEVIEKGDAHSLIHMIKEQLEAIEKQLPLLKMLFYEAQFHTEVQEIIMEKIARPILDLLSQSIGKQKDMQKFRCLDTNLMAVSLISSLWGYVVWKQIAPEQETIDEEEALTQLMDIWLKGVEVNPYNS</sequence>
<dbReference type="GO" id="GO:0003700">
    <property type="term" value="F:DNA-binding transcription factor activity"/>
    <property type="evidence" value="ECO:0007669"/>
    <property type="project" value="TreeGrafter"/>
</dbReference>
<dbReference type="InterPro" id="IPR023772">
    <property type="entry name" value="DNA-bd_HTH_TetR-type_CS"/>
</dbReference>
<dbReference type="PRINTS" id="PR00455">
    <property type="entry name" value="HTHTETR"/>
</dbReference>
<dbReference type="Gene3D" id="1.10.357.10">
    <property type="entry name" value="Tetracycline Repressor, domain 2"/>
    <property type="match status" value="1"/>
</dbReference>
<dbReference type="InterPro" id="IPR001647">
    <property type="entry name" value="HTH_TetR"/>
</dbReference>
<dbReference type="PROSITE" id="PS01081">
    <property type="entry name" value="HTH_TETR_1"/>
    <property type="match status" value="1"/>
</dbReference>
<evidence type="ECO:0000313" key="5">
    <source>
        <dbReference type="Proteomes" id="UP000046155"/>
    </source>
</evidence>
<dbReference type="InterPro" id="IPR050109">
    <property type="entry name" value="HTH-type_TetR-like_transc_reg"/>
</dbReference>
<dbReference type="AlphaFoldDB" id="A0A0B7MLM0"/>
<organism evidence="4 5">
    <name type="scientific">Syntrophaceticus schinkii</name>
    <dbReference type="NCBI Taxonomy" id="499207"/>
    <lineage>
        <taxon>Bacteria</taxon>
        <taxon>Bacillati</taxon>
        <taxon>Bacillota</taxon>
        <taxon>Clostridia</taxon>
        <taxon>Thermoanaerobacterales</taxon>
        <taxon>Thermoanaerobacterales Family III. Incertae Sedis</taxon>
        <taxon>Syntrophaceticus</taxon>
    </lineage>
</organism>
<dbReference type="SUPFAM" id="SSF46689">
    <property type="entry name" value="Homeodomain-like"/>
    <property type="match status" value="1"/>
</dbReference>
<proteinExistence type="predicted"/>
<evidence type="ECO:0000313" key="4">
    <source>
        <dbReference type="EMBL" id="CEO88846.1"/>
    </source>
</evidence>
<dbReference type="SUPFAM" id="SSF48498">
    <property type="entry name" value="Tetracyclin repressor-like, C-terminal domain"/>
    <property type="match status" value="1"/>
</dbReference>
<protein>
    <submittedName>
        <fullName evidence="4">Putative Transcriptional regulator, TetR family</fullName>
    </submittedName>
</protein>
<dbReference type="PANTHER" id="PTHR30055:SF226">
    <property type="entry name" value="HTH-TYPE TRANSCRIPTIONAL REGULATOR PKSA"/>
    <property type="match status" value="1"/>
</dbReference>
<dbReference type="PROSITE" id="PS50977">
    <property type="entry name" value="HTH_TETR_2"/>
    <property type="match status" value="1"/>
</dbReference>